<dbReference type="SUPFAM" id="SSF161098">
    <property type="entry name" value="MetI-like"/>
    <property type="match status" value="1"/>
</dbReference>
<proteinExistence type="inferred from homology"/>
<dbReference type="Pfam" id="PF00528">
    <property type="entry name" value="BPD_transp_1"/>
    <property type="match status" value="1"/>
</dbReference>
<comment type="subcellular location">
    <subcellularLocation>
        <location evidence="1 7">Cell membrane</location>
        <topology evidence="1 7">Multi-pass membrane protein</topology>
    </subcellularLocation>
</comment>
<dbReference type="EMBL" id="JBHTEF010000001">
    <property type="protein sequence ID" value="MFC7580213.1"/>
    <property type="molecule type" value="Genomic_DNA"/>
</dbReference>
<comment type="caution">
    <text evidence="9">The sequence shown here is derived from an EMBL/GenBank/DDBJ whole genome shotgun (WGS) entry which is preliminary data.</text>
</comment>
<dbReference type="Proteomes" id="UP001596527">
    <property type="component" value="Unassembled WGS sequence"/>
</dbReference>
<feature type="transmembrane region" description="Helical" evidence="7">
    <location>
        <begin position="20"/>
        <end position="41"/>
    </location>
</feature>
<reference evidence="10" key="1">
    <citation type="journal article" date="2019" name="Int. J. Syst. Evol. Microbiol.">
        <title>The Global Catalogue of Microorganisms (GCM) 10K type strain sequencing project: providing services to taxonomists for standard genome sequencing and annotation.</title>
        <authorList>
            <consortium name="The Broad Institute Genomics Platform"/>
            <consortium name="The Broad Institute Genome Sequencing Center for Infectious Disease"/>
            <person name="Wu L."/>
            <person name="Ma J."/>
        </authorList>
    </citation>
    <scope>NUCLEOTIDE SEQUENCE [LARGE SCALE GENOMIC DNA]</scope>
    <source>
        <strain evidence="10">CCUG 56698</strain>
    </source>
</reference>
<feature type="domain" description="ABC transmembrane type-1" evidence="8">
    <location>
        <begin position="67"/>
        <end position="258"/>
    </location>
</feature>
<accession>A0ABW2SKX1</accession>
<evidence type="ECO:0000256" key="5">
    <source>
        <dbReference type="ARBA" id="ARBA00022989"/>
    </source>
</evidence>
<gene>
    <name evidence="9" type="ORF">ACFQWG_03120</name>
</gene>
<feature type="transmembrane region" description="Helical" evidence="7">
    <location>
        <begin position="136"/>
        <end position="155"/>
    </location>
</feature>
<name>A0ABW2SKX1_9ACTO</name>
<dbReference type="NCBIfam" id="TIGR01726">
    <property type="entry name" value="HEQRo_perm_3TM"/>
    <property type="match status" value="1"/>
</dbReference>
<feature type="transmembrane region" description="Helical" evidence="7">
    <location>
        <begin position="236"/>
        <end position="258"/>
    </location>
</feature>
<evidence type="ECO:0000256" key="2">
    <source>
        <dbReference type="ARBA" id="ARBA00022448"/>
    </source>
</evidence>
<evidence type="ECO:0000313" key="9">
    <source>
        <dbReference type="EMBL" id="MFC7580213.1"/>
    </source>
</evidence>
<keyword evidence="3" id="KW-1003">Cell membrane</keyword>
<dbReference type="RefSeq" id="WP_380972008.1">
    <property type="nucleotide sequence ID" value="NZ_JBHTEF010000001.1"/>
</dbReference>
<evidence type="ECO:0000256" key="7">
    <source>
        <dbReference type="RuleBase" id="RU363032"/>
    </source>
</evidence>
<evidence type="ECO:0000256" key="1">
    <source>
        <dbReference type="ARBA" id="ARBA00004651"/>
    </source>
</evidence>
<keyword evidence="5 7" id="KW-1133">Transmembrane helix</keyword>
<evidence type="ECO:0000256" key="3">
    <source>
        <dbReference type="ARBA" id="ARBA00022475"/>
    </source>
</evidence>
<dbReference type="InterPro" id="IPR000515">
    <property type="entry name" value="MetI-like"/>
</dbReference>
<sequence>MSSQHIYDVPGPRARRRYALMAVATVVVVAAAIGFVCYRFQLTGQFSARKWSTFTYPQVWGQIGRYMRATLEAFALSALLALVLGLALAVGRLSEHAWIRVPVVWFVEVFRAVPVLILMMLVYYGLPTIGLKTTPFVAVVAGLTLYNGTVLAEAIRSGVLSLPHGQGEAGYALGLRKHQVMAQLLLPQAFRAMLPVIIAQLVVVLKDTALGFLITYKELLYYAKFLGSQAQFDSPIIPSSLVIGTIYVGLCLCVAGLAKLAEKRISGTRDPGGTRHAWGNTNLAIARVDVAEPGAEATDGPR</sequence>
<evidence type="ECO:0000256" key="4">
    <source>
        <dbReference type="ARBA" id="ARBA00022692"/>
    </source>
</evidence>
<dbReference type="Gene3D" id="1.10.3720.10">
    <property type="entry name" value="MetI-like"/>
    <property type="match status" value="1"/>
</dbReference>
<dbReference type="InterPro" id="IPR043429">
    <property type="entry name" value="ArtM/GltK/GlnP/TcyL/YhdX-like"/>
</dbReference>
<dbReference type="InterPro" id="IPR035906">
    <property type="entry name" value="MetI-like_sf"/>
</dbReference>
<organism evidence="9 10">
    <name type="scientific">Schaalia naturae</name>
    <dbReference type="NCBI Taxonomy" id="635203"/>
    <lineage>
        <taxon>Bacteria</taxon>
        <taxon>Bacillati</taxon>
        <taxon>Actinomycetota</taxon>
        <taxon>Actinomycetes</taxon>
        <taxon>Actinomycetales</taxon>
        <taxon>Actinomycetaceae</taxon>
        <taxon>Schaalia</taxon>
    </lineage>
</organism>
<dbReference type="PANTHER" id="PTHR30614:SF21">
    <property type="entry name" value="AMINO ACID ABC TRANSPORTER PERMEASE"/>
    <property type="match status" value="1"/>
</dbReference>
<keyword evidence="2 7" id="KW-0813">Transport</keyword>
<comment type="similarity">
    <text evidence="7">Belongs to the binding-protein-dependent transport system permease family.</text>
</comment>
<keyword evidence="4 7" id="KW-0812">Transmembrane</keyword>
<dbReference type="CDD" id="cd06261">
    <property type="entry name" value="TM_PBP2"/>
    <property type="match status" value="1"/>
</dbReference>
<evidence type="ECO:0000259" key="8">
    <source>
        <dbReference type="PROSITE" id="PS50928"/>
    </source>
</evidence>
<feature type="transmembrane region" description="Helical" evidence="7">
    <location>
        <begin position="192"/>
        <end position="216"/>
    </location>
</feature>
<evidence type="ECO:0000256" key="6">
    <source>
        <dbReference type="ARBA" id="ARBA00023136"/>
    </source>
</evidence>
<evidence type="ECO:0000313" key="10">
    <source>
        <dbReference type="Proteomes" id="UP001596527"/>
    </source>
</evidence>
<feature type="transmembrane region" description="Helical" evidence="7">
    <location>
        <begin position="103"/>
        <end position="124"/>
    </location>
</feature>
<dbReference type="InterPro" id="IPR010065">
    <property type="entry name" value="AA_ABC_transptr_permease_3TM"/>
</dbReference>
<protein>
    <submittedName>
        <fullName evidence="9">Amino acid ABC transporter permease</fullName>
    </submittedName>
</protein>
<dbReference type="PANTHER" id="PTHR30614">
    <property type="entry name" value="MEMBRANE COMPONENT OF AMINO ACID ABC TRANSPORTER"/>
    <property type="match status" value="1"/>
</dbReference>
<dbReference type="PROSITE" id="PS50928">
    <property type="entry name" value="ABC_TM1"/>
    <property type="match status" value="1"/>
</dbReference>
<keyword evidence="6 7" id="KW-0472">Membrane</keyword>
<feature type="transmembrane region" description="Helical" evidence="7">
    <location>
        <begin position="73"/>
        <end position="91"/>
    </location>
</feature>
<keyword evidence="10" id="KW-1185">Reference proteome</keyword>